<accession>A0A4U9HK49</accession>
<reference evidence="1 2" key="1">
    <citation type="submission" date="2019-05" db="EMBL/GenBank/DDBJ databases">
        <authorList>
            <consortium name="Pathogen Informatics"/>
        </authorList>
    </citation>
    <scope>NUCLEOTIDE SEQUENCE [LARGE SCALE GENOMIC DNA]</scope>
    <source>
        <strain evidence="1 2">NCTC13032</strain>
    </source>
</reference>
<protein>
    <submittedName>
        <fullName evidence="1">Transcription factor YjjQ</fullName>
    </submittedName>
</protein>
<gene>
    <name evidence="1" type="primary">yjjQ_1</name>
    <name evidence="1" type="ORF">NCTC13032_00917</name>
</gene>
<dbReference type="EMBL" id="LR590464">
    <property type="protein sequence ID" value="VTP63571.1"/>
    <property type="molecule type" value="Genomic_DNA"/>
</dbReference>
<sequence length="100" mass="11049">MSSINCKSAIIISKSPIMQTGLGSIMSRYFPDCEHAFSRSQEELTLLQLRRAFVVIADLSGDRAMRAASVNSFTSYKTSIGIFTGFIWFRAPFIPSLSSS</sequence>
<evidence type="ECO:0000313" key="2">
    <source>
        <dbReference type="Proteomes" id="UP000310719"/>
    </source>
</evidence>
<proteinExistence type="predicted"/>
<evidence type="ECO:0000313" key="1">
    <source>
        <dbReference type="EMBL" id="VTP63571.1"/>
    </source>
</evidence>
<dbReference type="Proteomes" id="UP000310719">
    <property type="component" value="Chromosome"/>
</dbReference>
<dbReference type="AlphaFoldDB" id="A0A4U9HK49"/>
<organism evidence="1 2">
    <name type="scientific">Leclercia adecarboxylata</name>
    <dbReference type="NCBI Taxonomy" id="83655"/>
    <lineage>
        <taxon>Bacteria</taxon>
        <taxon>Pseudomonadati</taxon>
        <taxon>Pseudomonadota</taxon>
        <taxon>Gammaproteobacteria</taxon>
        <taxon>Enterobacterales</taxon>
        <taxon>Enterobacteriaceae</taxon>
        <taxon>Leclercia</taxon>
    </lineage>
</organism>
<name>A0A4U9HK49_9ENTR</name>